<keyword evidence="9" id="KW-0539">Nucleus</keyword>
<reference evidence="13 14" key="1">
    <citation type="submission" date="2021-06" db="EMBL/GenBank/DDBJ databases">
        <title>A haploid diamondback moth (Plutella xylostella L.) genome assembly resolves 31 chromosomes and identifies a diamide resistance mutation.</title>
        <authorList>
            <person name="Ward C.M."/>
            <person name="Perry K.D."/>
            <person name="Baker G."/>
            <person name="Powis K."/>
            <person name="Heckel D.G."/>
            <person name="Baxter S.W."/>
        </authorList>
    </citation>
    <scope>NUCLEOTIDE SEQUENCE [LARGE SCALE GENOMIC DNA]</scope>
    <source>
        <strain evidence="13 14">LV</strain>
        <tissue evidence="13">Single pupa</tissue>
    </source>
</reference>
<keyword evidence="7" id="KW-0694">RNA-binding</keyword>
<gene>
    <name evidence="13" type="ORF">JYU34_001153</name>
</gene>
<dbReference type="InterPro" id="IPR016069">
    <property type="entry name" value="Translin_C"/>
</dbReference>
<comment type="subcellular location">
    <subcellularLocation>
        <location evidence="2">Cytoplasm</location>
    </subcellularLocation>
    <subcellularLocation>
        <location evidence="1">Nucleus</location>
    </subcellularLocation>
</comment>
<accession>A0ABQ7R649</accession>
<evidence type="ECO:0000256" key="1">
    <source>
        <dbReference type="ARBA" id="ARBA00004123"/>
    </source>
</evidence>
<sequence length="242" mass="27453">MAENLKLKAIFSEFQKSLDTEQERREIIRTICREIDQLSREITTILQAIHHSEQAIPQACLKARELFAKTNEGYQKLVAAVPPTDYYKYQDHWRFTTQRYCFLVALVIWLETGIMATHATVAEVLGISAVESKIGFHLDIEDYLVGILQLCSELSRLAVNAVTRGDYNTPQQISKFVLEVNAGFRLLNLKNDHLRKRFDVLKYDVKKIEEVVYDLSIRGLLPRTEPAPEAAGAGAEAAGNEV</sequence>
<keyword evidence="8" id="KW-0238">DNA-binding</keyword>
<evidence type="ECO:0000256" key="8">
    <source>
        <dbReference type="ARBA" id="ARBA00023125"/>
    </source>
</evidence>
<dbReference type="InterPro" id="IPR036081">
    <property type="entry name" value="Translin_sf"/>
</dbReference>
<dbReference type="CDD" id="cd14819">
    <property type="entry name" value="Translin"/>
    <property type="match status" value="1"/>
</dbReference>
<dbReference type="SUPFAM" id="SSF74784">
    <property type="entry name" value="Translin"/>
    <property type="match status" value="1"/>
</dbReference>
<dbReference type="PANTHER" id="PTHR10741">
    <property type="entry name" value="TRANSLIN AND TRANSLIN ASSOCIATED PROTEIN X"/>
    <property type="match status" value="1"/>
</dbReference>
<evidence type="ECO:0000256" key="12">
    <source>
        <dbReference type="ARBA" id="ARBA00030513"/>
    </source>
</evidence>
<comment type="similarity">
    <text evidence="3">Belongs to the translin family.</text>
</comment>
<evidence type="ECO:0000313" key="14">
    <source>
        <dbReference type="Proteomes" id="UP000823941"/>
    </source>
</evidence>
<dbReference type="InterPro" id="IPR002848">
    <property type="entry name" value="Translin_fam"/>
</dbReference>
<dbReference type="EMBL" id="JAHIBW010000002">
    <property type="protein sequence ID" value="KAG7312776.1"/>
    <property type="molecule type" value="Genomic_DNA"/>
</dbReference>
<comment type="function">
    <text evidence="11">Exhibits both single-stranded and double-stranded endoribonuclease activity. May act as an activator of RNA-induced silencing complex (RISC) by facilitating endonucleolytic cleavage of the siRNA passenger strand.</text>
</comment>
<evidence type="ECO:0000256" key="5">
    <source>
        <dbReference type="ARBA" id="ARBA00022196"/>
    </source>
</evidence>
<protein>
    <recommendedName>
        <fullName evidence="5">Translin</fullName>
    </recommendedName>
    <alternativeName>
        <fullName evidence="12">Component 3 of promoter of RISC</fullName>
    </alternativeName>
</protein>
<comment type="subunit">
    <text evidence="4">Ring-shaped heterooctamer of six TSN and two TSNAX subunits, DNA/RNA binding occurs inside the ring.</text>
</comment>
<dbReference type="Gene3D" id="1.20.58.200">
    <property type="entry name" value="Translin, domain 2"/>
    <property type="match status" value="1"/>
</dbReference>
<evidence type="ECO:0000256" key="3">
    <source>
        <dbReference type="ARBA" id="ARBA00005902"/>
    </source>
</evidence>
<evidence type="ECO:0000256" key="6">
    <source>
        <dbReference type="ARBA" id="ARBA00022490"/>
    </source>
</evidence>
<name>A0ABQ7R649_PLUXY</name>
<dbReference type="InterPro" id="IPR033956">
    <property type="entry name" value="Translin"/>
</dbReference>
<comment type="function">
    <text evidence="10">DNA-binding protein that specifically recognizes consensus sequences at the breakpoint junctions in chromosomal translocations, mostly involving immunoglobulin (Ig)/T-cell receptor gene segments. Seems to recognize single-stranded DNA ends generated by staggered breaks occurring at recombination hot spots.</text>
</comment>
<keyword evidence="14" id="KW-1185">Reference proteome</keyword>
<evidence type="ECO:0000256" key="11">
    <source>
        <dbReference type="ARBA" id="ARBA00025410"/>
    </source>
</evidence>
<dbReference type="Proteomes" id="UP000823941">
    <property type="component" value="Chromosome 2"/>
</dbReference>
<evidence type="ECO:0000256" key="2">
    <source>
        <dbReference type="ARBA" id="ARBA00004496"/>
    </source>
</evidence>
<keyword evidence="6" id="KW-0963">Cytoplasm</keyword>
<comment type="caution">
    <text evidence="13">The sequence shown here is derived from an EMBL/GenBank/DDBJ whole genome shotgun (WGS) entry which is preliminary data.</text>
</comment>
<evidence type="ECO:0000313" key="13">
    <source>
        <dbReference type="EMBL" id="KAG7312776.1"/>
    </source>
</evidence>
<evidence type="ECO:0000256" key="10">
    <source>
        <dbReference type="ARBA" id="ARBA00025374"/>
    </source>
</evidence>
<dbReference type="Gene3D" id="1.20.58.190">
    <property type="entry name" value="Translin, domain 1"/>
    <property type="match status" value="1"/>
</dbReference>
<evidence type="ECO:0000256" key="7">
    <source>
        <dbReference type="ARBA" id="ARBA00022884"/>
    </source>
</evidence>
<proteinExistence type="inferred from homology"/>
<evidence type="ECO:0000256" key="4">
    <source>
        <dbReference type="ARBA" id="ARBA00011685"/>
    </source>
</evidence>
<dbReference type="Pfam" id="PF01997">
    <property type="entry name" value="Translin"/>
    <property type="match status" value="1"/>
</dbReference>
<evidence type="ECO:0000256" key="9">
    <source>
        <dbReference type="ARBA" id="ARBA00023242"/>
    </source>
</evidence>
<dbReference type="InterPro" id="IPR016068">
    <property type="entry name" value="Translin_N"/>
</dbReference>
<organism evidence="13 14">
    <name type="scientific">Plutella xylostella</name>
    <name type="common">Diamondback moth</name>
    <name type="synonym">Plutella maculipennis</name>
    <dbReference type="NCBI Taxonomy" id="51655"/>
    <lineage>
        <taxon>Eukaryota</taxon>
        <taxon>Metazoa</taxon>
        <taxon>Ecdysozoa</taxon>
        <taxon>Arthropoda</taxon>
        <taxon>Hexapoda</taxon>
        <taxon>Insecta</taxon>
        <taxon>Pterygota</taxon>
        <taxon>Neoptera</taxon>
        <taxon>Endopterygota</taxon>
        <taxon>Lepidoptera</taxon>
        <taxon>Glossata</taxon>
        <taxon>Ditrysia</taxon>
        <taxon>Yponomeutoidea</taxon>
        <taxon>Plutellidae</taxon>
        <taxon>Plutella</taxon>
    </lineage>
</organism>